<dbReference type="SUPFAM" id="SSF54211">
    <property type="entry name" value="Ribosomal protein S5 domain 2-like"/>
    <property type="match status" value="1"/>
</dbReference>
<dbReference type="InterPro" id="IPR036034">
    <property type="entry name" value="PDZ_sf"/>
</dbReference>
<accession>A0A0R2DGQ3</accession>
<evidence type="ECO:0000313" key="3">
    <source>
        <dbReference type="EMBL" id="KRM99625.1"/>
    </source>
</evidence>
<dbReference type="AlphaFoldDB" id="A0A0R2DGQ3"/>
<feature type="domain" description="Lon proteolytic" evidence="2">
    <location>
        <begin position="226"/>
        <end position="343"/>
    </location>
</feature>
<organism evidence="3 4">
    <name type="scientific">Loigolactobacillus rennini DSM 20253</name>
    <dbReference type="NCBI Taxonomy" id="1423796"/>
    <lineage>
        <taxon>Bacteria</taxon>
        <taxon>Bacillati</taxon>
        <taxon>Bacillota</taxon>
        <taxon>Bacilli</taxon>
        <taxon>Lactobacillales</taxon>
        <taxon>Lactobacillaceae</taxon>
        <taxon>Loigolactobacillus</taxon>
    </lineage>
</organism>
<comment type="similarity">
    <text evidence="1">Belongs to the peptidase S16 family.</text>
</comment>
<evidence type="ECO:0000259" key="2">
    <source>
        <dbReference type="PROSITE" id="PS51786"/>
    </source>
</evidence>
<dbReference type="GO" id="GO:0030163">
    <property type="term" value="P:protein catabolic process"/>
    <property type="evidence" value="ECO:0007669"/>
    <property type="project" value="InterPro"/>
</dbReference>
<evidence type="ECO:0000256" key="1">
    <source>
        <dbReference type="PROSITE-ProRule" id="PRU01122"/>
    </source>
</evidence>
<dbReference type="PATRIC" id="fig|1423796.3.peg.2211"/>
<reference evidence="3 4" key="1">
    <citation type="journal article" date="2015" name="Genome Announc.">
        <title>Expanding the biotechnology potential of lactobacilli through comparative genomics of 213 strains and associated genera.</title>
        <authorList>
            <person name="Sun Z."/>
            <person name="Harris H.M."/>
            <person name="McCann A."/>
            <person name="Guo C."/>
            <person name="Argimon S."/>
            <person name="Zhang W."/>
            <person name="Yang X."/>
            <person name="Jeffery I.B."/>
            <person name="Cooney J.C."/>
            <person name="Kagawa T.F."/>
            <person name="Liu W."/>
            <person name="Song Y."/>
            <person name="Salvetti E."/>
            <person name="Wrobel A."/>
            <person name="Rasinkangas P."/>
            <person name="Parkhill J."/>
            <person name="Rea M.C."/>
            <person name="O'Sullivan O."/>
            <person name="Ritari J."/>
            <person name="Douillard F.P."/>
            <person name="Paul Ross R."/>
            <person name="Yang R."/>
            <person name="Briner A.E."/>
            <person name="Felis G.E."/>
            <person name="de Vos W.M."/>
            <person name="Barrangou R."/>
            <person name="Klaenhammer T.R."/>
            <person name="Caufield P.W."/>
            <person name="Cui Y."/>
            <person name="Zhang H."/>
            <person name="O'Toole P.W."/>
        </authorList>
    </citation>
    <scope>NUCLEOTIDE SEQUENCE [LARGE SCALE GENOMIC DNA]</scope>
    <source>
        <strain evidence="3 4">DSM 20253</strain>
    </source>
</reference>
<keyword evidence="4" id="KW-1185">Reference proteome</keyword>
<feature type="active site" evidence="1">
    <location>
        <position position="233"/>
    </location>
</feature>
<dbReference type="STRING" id="1423796.FC24_GL002179"/>
<keyword evidence="1" id="KW-0645">Protease</keyword>
<dbReference type="InterPro" id="IPR008269">
    <property type="entry name" value="Lon_proteolytic"/>
</dbReference>
<dbReference type="GO" id="GO:0004252">
    <property type="term" value="F:serine-type endopeptidase activity"/>
    <property type="evidence" value="ECO:0007669"/>
    <property type="project" value="UniProtKB-UniRule"/>
</dbReference>
<dbReference type="EC" id="3.4.21.53" evidence="1"/>
<keyword evidence="1" id="KW-0720">Serine protease</keyword>
<dbReference type="GO" id="GO:0004176">
    <property type="term" value="F:ATP-dependent peptidase activity"/>
    <property type="evidence" value="ECO:0007669"/>
    <property type="project" value="UniProtKB-UniRule"/>
</dbReference>
<dbReference type="EMBL" id="AYYI01000009">
    <property type="protein sequence ID" value="KRM99625.1"/>
    <property type="molecule type" value="Genomic_DNA"/>
</dbReference>
<dbReference type="InterPro" id="IPR020568">
    <property type="entry name" value="Ribosomal_Su5_D2-typ_SF"/>
</dbReference>
<keyword evidence="1" id="KW-0378">Hydrolase</keyword>
<dbReference type="RefSeq" id="WP_057873123.1">
    <property type="nucleotide sequence ID" value="NZ_AYYI01000009.1"/>
</dbReference>
<dbReference type="Proteomes" id="UP000051638">
    <property type="component" value="Unassembled WGS sequence"/>
</dbReference>
<proteinExistence type="inferred from homology"/>
<comment type="caution">
    <text evidence="3">The sequence shown here is derived from an EMBL/GenBank/DDBJ whole genome shotgun (WGS) entry which is preliminary data.</text>
</comment>
<keyword evidence="3" id="KW-0449">Lipoprotein</keyword>
<dbReference type="NCBIfam" id="NF041438">
    <property type="entry name" value="SepM_fam_S16"/>
    <property type="match status" value="1"/>
</dbReference>
<feature type="active site" evidence="1">
    <location>
        <position position="278"/>
    </location>
</feature>
<protein>
    <recommendedName>
        <fullName evidence="1">endopeptidase La</fullName>
        <ecNumber evidence="1">3.4.21.53</ecNumber>
    </recommendedName>
</protein>
<dbReference type="Pfam" id="PF05362">
    <property type="entry name" value="Lon_C"/>
    <property type="match status" value="1"/>
</dbReference>
<dbReference type="Gene3D" id="3.30.230.10">
    <property type="match status" value="1"/>
</dbReference>
<dbReference type="InterPro" id="IPR001478">
    <property type="entry name" value="PDZ"/>
</dbReference>
<dbReference type="InterPro" id="IPR014721">
    <property type="entry name" value="Ribsml_uS5_D2-typ_fold_subgr"/>
</dbReference>
<dbReference type="GO" id="GO:0005524">
    <property type="term" value="F:ATP binding"/>
    <property type="evidence" value="ECO:0007669"/>
    <property type="project" value="InterPro"/>
</dbReference>
<evidence type="ECO:0000313" key="4">
    <source>
        <dbReference type="Proteomes" id="UP000051638"/>
    </source>
</evidence>
<dbReference type="InterPro" id="IPR027065">
    <property type="entry name" value="Lon_Prtase"/>
</dbReference>
<dbReference type="GO" id="GO:0006508">
    <property type="term" value="P:proteolysis"/>
    <property type="evidence" value="ECO:0007669"/>
    <property type="project" value="UniProtKB-KW"/>
</dbReference>
<dbReference type="SUPFAM" id="SSF50156">
    <property type="entry name" value="PDZ domain-like"/>
    <property type="match status" value="1"/>
</dbReference>
<comment type="catalytic activity">
    <reaction evidence="1">
        <text>Hydrolysis of proteins in presence of ATP.</text>
        <dbReference type="EC" id="3.4.21.53"/>
    </reaction>
</comment>
<gene>
    <name evidence="3" type="ORF">FC24_GL002179</name>
</gene>
<sequence length="343" mass="38800">MRKRWQKVTFWTTLLILFVGFFLPLPVYLETPGEAEPLAQFVRVAGKHDRQPGKYMLTTVRLQQARPFTYLWFKTRPFTETISKDQLMGDASNRTFNQMQDYYMQSSINDAIKVAYQHAGESYHKKFLGIYVMSILKQSPFKSDLAIGDTITKIDGHQFKSVRAFIHYVKRQRVGQKVSITYQHRKTSKIAKRPLMKLPQTKHPGLGIGLVDHTKVQTKIPVKVKAGDIGGPSAGLMFTLAIYDQLSGQHLRHGRRIAGTGTMSARGKVGPIGGIDKKVVAANRAGASVFFAPDHPATKREKQLDPNYQNNYQVAKTTAKQIHSHMKIVPVKQFTDVLAYLKK</sequence>
<name>A0A0R2DGQ3_9LACO</name>
<dbReference type="PROSITE" id="PS51786">
    <property type="entry name" value="LON_PROTEOLYTIC"/>
    <property type="match status" value="1"/>
</dbReference>
<dbReference type="PANTHER" id="PTHR10046">
    <property type="entry name" value="ATP DEPENDENT LON PROTEASE FAMILY MEMBER"/>
    <property type="match status" value="1"/>
</dbReference>
<dbReference type="Pfam" id="PF13180">
    <property type="entry name" value="PDZ_2"/>
    <property type="match status" value="1"/>
</dbReference>
<dbReference type="OrthoDB" id="2356897at2"/>